<dbReference type="EMBL" id="JAFCMP010000257">
    <property type="protein sequence ID" value="KAG5182309.1"/>
    <property type="molecule type" value="Genomic_DNA"/>
</dbReference>
<evidence type="ECO:0000256" key="1">
    <source>
        <dbReference type="SAM" id="SignalP"/>
    </source>
</evidence>
<protein>
    <submittedName>
        <fullName evidence="2">Uncharacterized protein</fullName>
    </submittedName>
</protein>
<gene>
    <name evidence="2" type="ORF">JKP88DRAFT_263350</name>
</gene>
<feature type="signal peptide" evidence="1">
    <location>
        <begin position="1"/>
        <end position="27"/>
    </location>
</feature>
<dbReference type="AlphaFoldDB" id="A0A835YWP1"/>
<comment type="caution">
    <text evidence="2">The sequence shown here is derived from an EMBL/GenBank/DDBJ whole genome shotgun (WGS) entry which is preliminary data.</text>
</comment>
<keyword evidence="1" id="KW-0732">Signal</keyword>
<evidence type="ECO:0000313" key="3">
    <source>
        <dbReference type="Proteomes" id="UP000664859"/>
    </source>
</evidence>
<dbReference type="OrthoDB" id="537465at2759"/>
<proteinExistence type="predicted"/>
<reference evidence="2" key="1">
    <citation type="submission" date="2021-02" db="EMBL/GenBank/DDBJ databases">
        <title>First Annotated Genome of the Yellow-green Alga Tribonema minus.</title>
        <authorList>
            <person name="Mahan K.M."/>
        </authorList>
    </citation>
    <scope>NUCLEOTIDE SEQUENCE</scope>
    <source>
        <strain evidence="2">UTEX B ZZ1240</strain>
    </source>
</reference>
<organism evidence="2 3">
    <name type="scientific">Tribonema minus</name>
    <dbReference type="NCBI Taxonomy" id="303371"/>
    <lineage>
        <taxon>Eukaryota</taxon>
        <taxon>Sar</taxon>
        <taxon>Stramenopiles</taxon>
        <taxon>Ochrophyta</taxon>
        <taxon>PX clade</taxon>
        <taxon>Xanthophyceae</taxon>
        <taxon>Tribonematales</taxon>
        <taxon>Tribonemataceae</taxon>
        <taxon>Tribonema</taxon>
    </lineage>
</organism>
<feature type="chain" id="PRO_5032845606" evidence="1">
    <location>
        <begin position="28"/>
        <end position="435"/>
    </location>
</feature>
<accession>A0A835YWP1</accession>
<name>A0A835YWP1_9STRA</name>
<dbReference type="Proteomes" id="UP000664859">
    <property type="component" value="Unassembled WGS sequence"/>
</dbReference>
<evidence type="ECO:0000313" key="2">
    <source>
        <dbReference type="EMBL" id="KAG5182309.1"/>
    </source>
</evidence>
<sequence>MPKHQQLLCAALSLLVWVVGIIVAGSAQPPLRIDLSQRVRQGLQLKLGRDLPRELAWIDARNTTLEKRVHGLAYSVSANNDDVLIVRDFSGMPEYGAILAVGLKEKLTWQGMLQTEAQFILWQAVSNYPFCQLMTDPSTGGVAFFASPDAGSGARIRYMVLRTMDHVWDFLSELVHALEIHALTAPLRPNVADCSTPQQLELPRRIKRRLDGPPDPANRGGLTREHVFWKLLSAARADETDVGCLQDLAAFEEPATEDGPNPSPLESERGIVSSDYQHLAHRPTAGGASHFTKGIHITSNDMRAVSSALLLVVLATTSAFVPLNPPCMANVVAFAGEKESADRFSAEDLDARSRAELRYEPVTIADKLDEVAENVGKLRKDVGELLRTELRSDVGELKSKADEAKTMQTGNIVATVATFLVTLSNMYMMMHLPGK</sequence>
<keyword evidence="3" id="KW-1185">Reference proteome</keyword>